<reference evidence="2" key="2">
    <citation type="submission" date="2023-05" db="EMBL/GenBank/DDBJ databases">
        <authorList>
            <consortium name="Lawrence Berkeley National Laboratory"/>
            <person name="Steindorff A."/>
            <person name="Hensen N."/>
            <person name="Bonometti L."/>
            <person name="Westerberg I."/>
            <person name="Brannstrom I.O."/>
            <person name="Guillou S."/>
            <person name="Cros-Aarteil S."/>
            <person name="Calhoun S."/>
            <person name="Haridas S."/>
            <person name="Kuo A."/>
            <person name="Mondo S."/>
            <person name="Pangilinan J."/>
            <person name="Riley R."/>
            <person name="Labutti K."/>
            <person name="Andreopoulos B."/>
            <person name="Lipzen A."/>
            <person name="Chen C."/>
            <person name="Yanf M."/>
            <person name="Daum C."/>
            <person name="Ng V."/>
            <person name="Clum A."/>
            <person name="Ohm R."/>
            <person name="Martin F."/>
            <person name="Silar P."/>
            <person name="Natvig D."/>
            <person name="Lalanne C."/>
            <person name="Gautier V."/>
            <person name="Ament-Velasquez S.L."/>
            <person name="Kruys A."/>
            <person name="Hutchinson M.I."/>
            <person name="Powell A.J."/>
            <person name="Barry K."/>
            <person name="Miller A.N."/>
            <person name="Grigoriev I.V."/>
            <person name="Debuchy R."/>
            <person name="Gladieux P."/>
            <person name="Thoren M.H."/>
            <person name="Johannesson H."/>
        </authorList>
    </citation>
    <scope>NUCLEOTIDE SEQUENCE</scope>
    <source>
        <strain evidence="2">CBS 359.72</strain>
    </source>
</reference>
<accession>A0AAN7CNB9</accession>
<organism evidence="2 3">
    <name type="scientific">Corynascus novoguineensis</name>
    <dbReference type="NCBI Taxonomy" id="1126955"/>
    <lineage>
        <taxon>Eukaryota</taxon>
        <taxon>Fungi</taxon>
        <taxon>Dikarya</taxon>
        <taxon>Ascomycota</taxon>
        <taxon>Pezizomycotina</taxon>
        <taxon>Sordariomycetes</taxon>
        <taxon>Sordariomycetidae</taxon>
        <taxon>Sordariales</taxon>
        <taxon>Chaetomiaceae</taxon>
        <taxon>Corynascus</taxon>
    </lineage>
</organism>
<protein>
    <recommendedName>
        <fullName evidence="1">Fungal-type protein kinase domain-containing protein</fullName>
    </recommendedName>
</protein>
<dbReference type="EMBL" id="MU857706">
    <property type="protein sequence ID" value="KAK4245249.1"/>
    <property type="molecule type" value="Genomic_DNA"/>
</dbReference>
<feature type="domain" description="Fungal-type protein kinase" evidence="1">
    <location>
        <begin position="272"/>
        <end position="364"/>
    </location>
</feature>
<dbReference type="Proteomes" id="UP001303647">
    <property type="component" value="Unassembled WGS sequence"/>
</dbReference>
<gene>
    <name evidence="2" type="ORF">C7999DRAFT_43177</name>
</gene>
<evidence type="ECO:0000313" key="3">
    <source>
        <dbReference type="Proteomes" id="UP001303647"/>
    </source>
</evidence>
<dbReference type="InterPro" id="IPR040976">
    <property type="entry name" value="Pkinase_fungal"/>
</dbReference>
<sequence>MAELSRSEIIKQNPIGNGLEGFRASYRSVCNSKNIPCTFDALGQLDLEESLRASRLLRSRGSGKNLFSDLSRLNSAVNSDDFDLDRIKPLLIVSLADHLDDTLIWDRVYDVQTPWLRNIGSFANSSEHRKYMDNVLKEELGPMYVDLGGFHKTYFGSIPNLETVLKKFFEECLEGKAKQDDMLSWFTDFTKKLAAFIGSYNSALVYTQRPLAKPDEPIDGSVGKRKMDVGFVNDPGAKKDSRCHWSQILVPGELKSNPSADIPSEAWLDLGRIWVFDRLGGIASEQFDINKDGLWFVSTILGFLWMSEEELGFDPTIMTAKGQRFIEIEWDGTTERLILDEVMNRVRCIAGRATTCWKAHREEDR</sequence>
<dbReference type="AlphaFoldDB" id="A0AAN7CNB9"/>
<comment type="caution">
    <text evidence="2">The sequence shown here is derived from an EMBL/GenBank/DDBJ whole genome shotgun (WGS) entry which is preliminary data.</text>
</comment>
<keyword evidence="3" id="KW-1185">Reference proteome</keyword>
<evidence type="ECO:0000313" key="2">
    <source>
        <dbReference type="EMBL" id="KAK4245249.1"/>
    </source>
</evidence>
<dbReference type="Pfam" id="PF17667">
    <property type="entry name" value="Pkinase_fungal"/>
    <property type="match status" value="1"/>
</dbReference>
<proteinExistence type="predicted"/>
<dbReference type="PANTHER" id="PTHR38248">
    <property type="entry name" value="FUNK1 6"/>
    <property type="match status" value="1"/>
</dbReference>
<evidence type="ECO:0000259" key="1">
    <source>
        <dbReference type="Pfam" id="PF17667"/>
    </source>
</evidence>
<dbReference type="PANTHER" id="PTHR38248:SF2">
    <property type="entry name" value="FUNK1 11"/>
    <property type="match status" value="1"/>
</dbReference>
<name>A0AAN7CNB9_9PEZI</name>
<reference evidence="2" key="1">
    <citation type="journal article" date="2023" name="Mol. Phylogenet. Evol.">
        <title>Genome-scale phylogeny and comparative genomics of the fungal order Sordariales.</title>
        <authorList>
            <person name="Hensen N."/>
            <person name="Bonometti L."/>
            <person name="Westerberg I."/>
            <person name="Brannstrom I.O."/>
            <person name="Guillou S."/>
            <person name="Cros-Aarteil S."/>
            <person name="Calhoun S."/>
            <person name="Haridas S."/>
            <person name="Kuo A."/>
            <person name="Mondo S."/>
            <person name="Pangilinan J."/>
            <person name="Riley R."/>
            <person name="LaButti K."/>
            <person name="Andreopoulos B."/>
            <person name="Lipzen A."/>
            <person name="Chen C."/>
            <person name="Yan M."/>
            <person name="Daum C."/>
            <person name="Ng V."/>
            <person name="Clum A."/>
            <person name="Steindorff A."/>
            <person name="Ohm R.A."/>
            <person name="Martin F."/>
            <person name="Silar P."/>
            <person name="Natvig D.O."/>
            <person name="Lalanne C."/>
            <person name="Gautier V."/>
            <person name="Ament-Velasquez S.L."/>
            <person name="Kruys A."/>
            <person name="Hutchinson M.I."/>
            <person name="Powell A.J."/>
            <person name="Barry K."/>
            <person name="Miller A.N."/>
            <person name="Grigoriev I.V."/>
            <person name="Debuchy R."/>
            <person name="Gladieux P."/>
            <person name="Hiltunen Thoren M."/>
            <person name="Johannesson H."/>
        </authorList>
    </citation>
    <scope>NUCLEOTIDE SEQUENCE</scope>
    <source>
        <strain evidence="2">CBS 359.72</strain>
    </source>
</reference>